<dbReference type="SUPFAM" id="SSF52172">
    <property type="entry name" value="CheY-like"/>
    <property type="match status" value="1"/>
</dbReference>
<reference evidence="7 8" key="1">
    <citation type="submission" date="2023-10" db="EMBL/GenBank/DDBJ databases">
        <title>Two novel species belonging to the OM43/NOR5 clade.</title>
        <authorList>
            <person name="Park M."/>
        </authorList>
    </citation>
    <scope>NUCLEOTIDE SEQUENCE [LARGE SCALE GENOMIC DNA]</scope>
    <source>
        <strain evidence="7 8">IMCC45268</strain>
    </source>
</reference>
<dbReference type="PRINTS" id="PR01590">
    <property type="entry name" value="HTHFIS"/>
</dbReference>
<dbReference type="PROSITE" id="PS00676">
    <property type="entry name" value="SIGMA54_INTERACT_2"/>
    <property type="match status" value="1"/>
</dbReference>
<dbReference type="InterPro" id="IPR009057">
    <property type="entry name" value="Homeodomain-like_sf"/>
</dbReference>
<proteinExistence type="predicted"/>
<evidence type="ECO:0000313" key="7">
    <source>
        <dbReference type="EMBL" id="WOJ98268.1"/>
    </source>
</evidence>
<organism evidence="7 8">
    <name type="scientific">Congregibacter brevis</name>
    <dbReference type="NCBI Taxonomy" id="3081201"/>
    <lineage>
        <taxon>Bacteria</taxon>
        <taxon>Pseudomonadati</taxon>
        <taxon>Pseudomonadota</taxon>
        <taxon>Gammaproteobacteria</taxon>
        <taxon>Cellvibrionales</taxon>
        <taxon>Halieaceae</taxon>
        <taxon>Congregibacter</taxon>
    </lineage>
</organism>
<keyword evidence="1" id="KW-0547">Nucleotide-binding</keyword>
<dbReference type="InterPro" id="IPR058031">
    <property type="entry name" value="AAA_lid_NorR"/>
</dbReference>
<dbReference type="Pfam" id="PF25601">
    <property type="entry name" value="AAA_lid_14"/>
    <property type="match status" value="1"/>
</dbReference>
<evidence type="ECO:0000256" key="1">
    <source>
        <dbReference type="ARBA" id="ARBA00022741"/>
    </source>
</evidence>
<dbReference type="SUPFAM" id="SSF46689">
    <property type="entry name" value="Homeodomain-like"/>
    <property type="match status" value="1"/>
</dbReference>
<dbReference type="CDD" id="cd00009">
    <property type="entry name" value="AAA"/>
    <property type="match status" value="1"/>
</dbReference>
<dbReference type="InterPro" id="IPR011006">
    <property type="entry name" value="CheY-like_superfamily"/>
</dbReference>
<feature type="domain" description="AAA+ ATPase" evidence="5">
    <location>
        <begin position="168"/>
        <end position="311"/>
    </location>
</feature>
<dbReference type="NCBIfam" id="TIGR02915">
    <property type="entry name" value="PEP_resp_reg"/>
    <property type="match status" value="1"/>
</dbReference>
<dbReference type="Gene3D" id="3.40.50.2300">
    <property type="match status" value="1"/>
</dbReference>
<dbReference type="InterPro" id="IPR027417">
    <property type="entry name" value="P-loop_NTPase"/>
</dbReference>
<dbReference type="PANTHER" id="PTHR32071:SF113">
    <property type="entry name" value="ALGINATE BIOSYNTHESIS TRANSCRIPTIONAL REGULATORY PROTEIN ALGB"/>
    <property type="match status" value="1"/>
</dbReference>
<evidence type="ECO:0000259" key="5">
    <source>
        <dbReference type="SMART" id="SM00382"/>
    </source>
</evidence>
<accession>A0ABZ0IGY1</accession>
<evidence type="ECO:0000256" key="2">
    <source>
        <dbReference type="ARBA" id="ARBA00022840"/>
    </source>
</evidence>
<evidence type="ECO:0000256" key="4">
    <source>
        <dbReference type="ARBA" id="ARBA00023163"/>
    </source>
</evidence>
<dbReference type="InterPro" id="IPR003593">
    <property type="entry name" value="AAA+_ATPase"/>
</dbReference>
<dbReference type="Proteomes" id="UP001626549">
    <property type="component" value="Chromosome"/>
</dbReference>
<sequence>MSEAAKPLLVVEDDEGLQSQLRWAFDGYEVIVAGDRKAAIVALRRHQPGVVLLDLGLPPDPGGVTEGLATLGEILSLAPETKVIVVTGDHDRRNAVKAIAGGAYDFHQKPADPELLTLLVDRAHHVYQLEKENQALQRASENMPLDKIIAVSPQMLKVCRTVEKIAPTDITTLLLGASGTGKERFAQAIHELSPRADQRMVAINCAAIPDTLLESELFGYEKGAFTGASQQTIGKIEHADGGTLFLDEIGDLPMELQAKLLRFLQERVIERLGGRKEIPVDVRVLCATHQNLEQHIAEGKFREDLYYRVSEMVINIPALKDREGDAVVLAKAFLSRFAGDKGTGVKSFENTALRAIGNYGWPGNVRELESRIKRAVIMAEGGQVTVEDLELEEYLEDTLKETVAMPLNIKQVREDAEKAAILQALSHANDSITEAAELLGVTRPTLYSMLEKYGLRGTKI</sequence>
<gene>
    <name evidence="7" type="primary">prsR</name>
    <name evidence="7" type="ORF">R0137_06785</name>
</gene>
<keyword evidence="4" id="KW-0804">Transcription</keyword>
<keyword evidence="2" id="KW-0067">ATP-binding</keyword>
<dbReference type="SUPFAM" id="SSF52540">
    <property type="entry name" value="P-loop containing nucleoside triphosphate hydrolases"/>
    <property type="match status" value="1"/>
</dbReference>
<feature type="domain" description="Response regulatory" evidence="6">
    <location>
        <begin position="6"/>
        <end position="120"/>
    </location>
</feature>
<dbReference type="Gene3D" id="1.10.10.60">
    <property type="entry name" value="Homeodomain-like"/>
    <property type="match status" value="1"/>
</dbReference>
<name>A0ABZ0IGY1_9GAMM</name>
<dbReference type="Gene3D" id="3.40.50.300">
    <property type="entry name" value="P-loop containing nucleotide triphosphate hydrolases"/>
    <property type="match status" value="1"/>
</dbReference>
<keyword evidence="8" id="KW-1185">Reference proteome</keyword>
<evidence type="ECO:0000256" key="3">
    <source>
        <dbReference type="ARBA" id="ARBA00023015"/>
    </source>
</evidence>
<dbReference type="SMART" id="SM00382">
    <property type="entry name" value="AAA"/>
    <property type="match status" value="1"/>
</dbReference>
<dbReference type="PANTHER" id="PTHR32071">
    <property type="entry name" value="TRANSCRIPTIONAL REGULATORY PROTEIN"/>
    <property type="match status" value="1"/>
</dbReference>
<dbReference type="InterPro" id="IPR025943">
    <property type="entry name" value="Sigma_54_int_dom_ATP-bd_2"/>
</dbReference>
<dbReference type="SMART" id="SM00448">
    <property type="entry name" value="REC"/>
    <property type="match status" value="1"/>
</dbReference>
<dbReference type="EMBL" id="CP136865">
    <property type="protein sequence ID" value="WOJ98268.1"/>
    <property type="molecule type" value="Genomic_DNA"/>
</dbReference>
<dbReference type="RefSeq" id="WP_407329561.1">
    <property type="nucleotide sequence ID" value="NZ_CP136865.1"/>
</dbReference>
<dbReference type="InterPro" id="IPR001789">
    <property type="entry name" value="Sig_transdc_resp-reg_receiver"/>
</dbReference>
<dbReference type="Gene3D" id="1.10.8.60">
    <property type="match status" value="1"/>
</dbReference>
<dbReference type="Pfam" id="PF00072">
    <property type="entry name" value="Response_reg"/>
    <property type="match status" value="1"/>
</dbReference>
<dbReference type="InterPro" id="IPR014264">
    <property type="entry name" value="PEP-CTERM_resp_reg"/>
</dbReference>
<keyword evidence="3" id="KW-0805">Transcription regulation</keyword>
<protein>
    <submittedName>
        <fullName evidence="7">PEP-CTERM-box response regulator transcription factor</fullName>
    </submittedName>
</protein>
<evidence type="ECO:0000259" key="6">
    <source>
        <dbReference type="SMART" id="SM00448"/>
    </source>
</evidence>
<dbReference type="Pfam" id="PF00158">
    <property type="entry name" value="Sigma54_activat"/>
    <property type="match status" value="1"/>
</dbReference>
<evidence type="ECO:0000313" key="8">
    <source>
        <dbReference type="Proteomes" id="UP001626549"/>
    </source>
</evidence>
<dbReference type="InterPro" id="IPR002197">
    <property type="entry name" value="HTH_Fis"/>
</dbReference>
<dbReference type="InterPro" id="IPR002078">
    <property type="entry name" value="Sigma_54_int"/>
</dbReference>
<dbReference type="Pfam" id="PF02954">
    <property type="entry name" value="HTH_8"/>
    <property type="match status" value="1"/>
</dbReference>